<dbReference type="InterPro" id="IPR042343">
    <property type="entry name" value="BANP"/>
</dbReference>
<reference evidence="1 2" key="1">
    <citation type="journal article" date="2020" name="Nature">
        <title>Six reference-quality genomes reveal evolution of bat adaptations.</title>
        <authorList>
            <person name="Jebb D."/>
            <person name="Huang Z."/>
            <person name="Pippel M."/>
            <person name="Hughes G.M."/>
            <person name="Lavrichenko K."/>
            <person name="Devanna P."/>
            <person name="Winkler S."/>
            <person name="Jermiin L.S."/>
            <person name="Skirmuntt E.C."/>
            <person name="Katzourakis A."/>
            <person name="Burkitt-Gray L."/>
            <person name="Ray D.A."/>
            <person name="Sullivan K.A.M."/>
            <person name="Roscito J.G."/>
            <person name="Kirilenko B.M."/>
            <person name="Davalos L.M."/>
            <person name="Corthals A.P."/>
            <person name="Power M.L."/>
            <person name="Jones G."/>
            <person name="Ransome R.D."/>
            <person name="Dechmann D.K.N."/>
            <person name="Locatelli A.G."/>
            <person name="Puechmaille S.J."/>
            <person name="Fedrigo O."/>
            <person name="Jarvis E.D."/>
            <person name="Hiller M."/>
            <person name="Vernes S.C."/>
            <person name="Myers E.W."/>
            <person name="Teeling E.C."/>
        </authorList>
    </citation>
    <scope>NUCLEOTIDE SEQUENCE [LARGE SCALE GENOMIC DNA]</scope>
    <source>
        <strain evidence="1">Bat1K_MPI-CBG_1</strain>
    </source>
</reference>
<accession>A0A834DE03</accession>
<comment type="caution">
    <text evidence="1">The sequence shown here is derived from an EMBL/GenBank/DDBJ whole genome shotgun (WGS) entry which is preliminary data.</text>
</comment>
<dbReference type="EMBL" id="JABVXQ010000014">
    <property type="protein sequence ID" value="KAF6076654.1"/>
    <property type="molecule type" value="Genomic_DNA"/>
</dbReference>
<organism evidence="1 2">
    <name type="scientific">Phyllostomus discolor</name>
    <name type="common">pale spear-nosed bat</name>
    <dbReference type="NCBI Taxonomy" id="89673"/>
    <lineage>
        <taxon>Eukaryota</taxon>
        <taxon>Metazoa</taxon>
        <taxon>Chordata</taxon>
        <taxon>Craniata</taxon>
        <taxon>Vertebrata</taxon>
        <taxon>Euteleostomi</taxon>
        <taxon>Mammalia</taxon>
        <taxon>Eutheria</taxon>
        <taxon>Laurasiatheria</taxon>
        <taxon>Chiroptera</taxon>
        <taxon>Yangochiroptera</taxon>
        <taxon>Phyllostomidae</taxon>
        <taxon>Phyllostominae</taxon>
        <taxon>Phyllostomus</taxon>
    </lineage>
</organism>
<evidence type="ECO:0000313" key="2">
    <source>
        <dbReference type="Proteomes" id="UP000664940"/>
    </source>
</evidence>
<proteinExistence type="predicted"/>
<sequence>MMSTPPPATEIPQPQPQALHYALANAQQVQIHQIGEDGQVQVGHLHITQVPQGEQVQITQDSEGNLQIHHVGQDGQVLQGAQLIAVASSDPTAAGVDGSPLQGSDIQVQYVQLAPVADHTTAAQTAEALQPTLQPEMQLEHGAIQIQ</sequence>
<gene>
    <name evidence="1" type="ORF">HJG60_001347</name>
</gene>
<dbReference type="AlphaFoldDB" id="A0A834DE03"/>
<dbReference type="PANTHER" id="PTHR16243">
    <property type="entry name" value="BTG3-ASSOCIATED NUCLEAR PROTEIN BANP"/>
    <property type="match status" value="1"/>
</dbReference>
<dbReference type="PANTHER" id="PTHR16243:SF2">
    <property type="entry name" value="PROTEIN BANP"/>
    <property type="match status" value="1"/>
</dbReference>
<dbReference type="Proteomes" id="UP000664940">
    <property type="component" value="Unassembled WGS sequence"/>
</dbReference>
<name>A0A834DE03_9CHIR</name>
<protein>
    <submittedName>
        <fullName evidence="1">BTG3 associated nuclear protein</fullName>
    </submittedName>
</protein>
<dbReference type="GO" id="GO:0042177">
    <property type="term" value="P:negative regulation of protein catabolic process"/>
    <property type="evidence" value="ECO:0007669"/>
    <property type="project" value="TreeGrafter"/>
</dbReference>
<evidence type="ECO:0000313" key="1">
    <source>
        <dbReference type="EMBL" id="KAF6076654.1"/>
    </source>
</evidence>
<dbReference type="GO" id="GO:0034504">
    <property type="term" value="P:protein localization to nucleus"/>
    <property type="evidence" value="ECO:0007669"/>
    <property type="project" value="TreeGrafter"/>
</dbReference>